<dbReference type="InterPro" id="IPR015089">
    <property type="entry name" value="UQCR"/>
</dbReference>
<keyword evidence="1" id="KW-1133">Transmembrane helix</keyword>
<reference evidence="2 3" key="1">
    <citation type="journal article" date="2007" name="Nature">
        <title>Evolution of genes and genomes on the Drosophila phylogeny.</title>
        <authorList>
            <consortium name="Drosophila 12 Genomes Consortium"/>
            <person name="Clark A.G."/>
            <person name="Eisen M.B."/>
            <person name="Smith D.R."/>
            <person name="Bergman C.M."/>
            <person name="Oliver B."/>
            <person name="Markow T.A."/>
            <person name="Kaufman T.C."/>
            <person name="Kellis M."/>
            <person name="Gelbart W."/>
            <person name="Iyer V.N."/>
            <person name="Pollard D.A."/>
            <person name="Sackton T.B."/>
            <person name="Larracuente A.M."/>
            <person name="Singh N.D."/>
            <person name="Abad J.P."/>
            <person name="Abt D.N."/>
            <person name="Adryan B."/>
            <person name="Aguade M."/>
            <person name="Akashi H."/>
            <person name="Anderson W.W."/>
            <person name="Aquadro C.F."/>
            <person name="Ardell D.H."/>
            <person name="Arguello R."/>
            <person name="Artieri C.G."/>
            <person name="Barbash D.A."/>
            <person name="Barker D."/>
            <person name="Barsanti P."/>
            <person name="Batterham P."/>
            <person name="Batzoglou S."/>
            <person name="Begun D."/>
            <person name="Bhutkar A."/>
            <person name="Blanco E."/>
            <person name="Bosak S.A."/>
            <person name="Bradley R.K."/>
            <person name="Brand A.D."/>
            <person name="Brent M.R."/>
            <person name="Brooks A.N."/>
            <person name="Brown R.H."/>
            <person name="Butlin R.K."/>
            <person name="Caggese C."/>
            <person name="Calvi B.R."/>
            <person name="Bernardo de Carvalho A."/>
            <person name="Caspi A."/>
            <person name="Castrezana S."/>
            <person name="Celniker S.E."/>
            <person name="Chang J.L."/>
            <person name="Chapple C."/>
            <person name="Chatterji S."/>
            <person name="Chinwalla A."/>
            <person name="Civetta A."/>
            <person name="Clifton S.W."/>
            <person name="Comeron J.M."/>
            <person name="Costello J.C."/>
            <person name="Coyne J.A."/>
            <person name="Daub J."/>
            <person name="David R.G."/>
            <person name="Delcher A.L."/>
            <person name="Delehaunty K."/>
            <person name="Do C.B."/>
            <person name="Ebling H."/>
            <person name="Edwards K."/>
            <person name="Eickbush T."/>
            <person name="Evans J.D."/>
            <person name="Filipski A."/>
            <person name="Findeiss S."/>
            <person name="Freyhult E."/>
            <person name="Fulton L."/>
            <person name="Fulton R."/>
            <person name="Garcia A.C."/>
            <person name="Gardiner A."/>
            <person name="Garfield D.A."/>
            <person name="Garvin B.E."/>
            <person name="Gibson G."/>
            <person name="Gilbert D."/>
            <person name="Gnerre S."/>
            <person name="Godfrey J."/>
            <person name="Good R."/>
            <person name="Gotea V."/>
            <person name="Gravely B."/>
            <person name="Greenberg A.J."/>
            <person name="Griffiths-Jones S."/>
            <person name="Gross S."/>
            <person name="Guigo R."/>
            <person name="Gustafson E.A."/>
            <person name="Haerty W."/>
            <person name="Hahn M.W."/>
            <person name="Halligan D.L."/>
            <person name="Halpern A.L."/>
            <person name="Halter G.M."/>
            <person name="Han M.V."/>
            <person name="Heger A."/>
            <person name="Hillier L."/>
            <person name="Hinrichs A.S."/>
            <person name="Holmes I."/>
            <person name="Hoskins R.A."/>
            <person name="Hubisz M.J."/>
            <person name="Hultmark D."/>
            <person name="Huntley M.A."/>
            <person name="Jaffe D.B."/>
            <person name="Jagadeeshan S."/>
            <person name="Jeck W.R."/>
            <person name="Johnson J."/>
            <person name="Jones C.D."/>
            <person name="Jordan W.C."/>
            <person name="Karpen G.H."/>
            <person name="Kataoka E."/>
            <person name="Keightley P.D."/>
            <person name="Kheradpour P."/>
            <person name="Kirkness E.F."/>
            <person name="Koerich L.B."/>
            <person name="Kristiansen K."/>
            <person name="Kudrna D."/>
            <person name="Kulathinal R.J."/>
            <person name="Kumar S."/>
            <person name="Kwok R."/>
            <person name="Lander E."/>
            <person name="Langley C.H."/>
            <person name="Lapoint R."/>
            <person name="Lazzaro B.P."/>
            <person name="Lee S.J."/>
            <person name="Levesque L."/>
            <person name="Li R."/>
            <person name="Lin C.F."/>
            <person name="Lin M.F."/>
            <person name="Lindblad-Toh K."/>
            <person name="Llopart A."/>
            <person name="Long M."/>
            <person name="Low L."/>
            <person name="Lozovsky E."/>
            <person name="Lu J."/>
            <person name="Luo M."/>
            <person name="Machado C.A."/>
            <person name="Makalowski W."/>
            <person name="Marzo M."/>
            <person name="Matsuda M."/>
            <person name="Matzkin L."/>
            <person name="McAllister B."/>
            <person name="McBride C.S."/>
            <person name="McKernan B."/>
            <person name="McKernan K."/>
            <person name="Mendez-Lago M."/>
            <person name="Minx P."/>
            <person name="Mollenhauer M.U."/>
            <person name="Montooth K."/>
            <person name="Mount S.M."/>
            <person name="Mu X."/>
            <person name="Myers E."/>
            <person name="Negre B."/>
            <person name="Newfeld S."/>
            <person name="Nielsen R."/>
            <person name="Noor M.A."/>
            <person name="O'Grady P."/>
            <person name="Pachter L."/>
            <person name="Papaceit M."/>
            <person name="Parisi M.J."/>
            <person name="Parisi M."/>
            <person name="Parts L."/>
            <person name="Pedersen J.S."/>
            <person name="Pesole G."/>
            <person name="Phillippy A.M."/>
            <person name="Ponting C.P."/>
            <person name="Pop M."/>
            <person name="Porcelli D."/>
            <person name="Powell J.R."/>
            <person name="Prohaska S."/>
            <person name="Pruitt K."/>
            <person name="Puig M."/>
            <person name="Quesneville H."/>
            <person name="Ram K.R."/>
            <person name="Rand D."/>
            <person name="Rasmussen M.D."/>
            <person name="Reed L.K."/>
            <person name="Reenan R."/>
            <person name="Reily A."/>
            <person name="Remington K.A."/>
            <person name="Rieger T.T."/>
            <person name="Ritchie M.G."/>
            <person name="Robin C."/>
            <person name="Rogers Y.H."/>
            <person name="Rohde C."/>
            <person name="Rozas J."/>
            <person name="Rubenfield M.J."/>
            <person name="Ruiz A."/>
            <person name="Russo S."/>
            <person name="Salzberg S.L."/>
            <person name="Sanchez-Gracia A."/>
            <person name="Saranga D.J."/>
            <person name="Sato H."/>
            <person name="Schaeffer S.W."/>
            <person name="Schatz M.C."/>
            <person name="Schlenke T."/>
            <person name="Schwartz R."/>
            <person name="Segarra C."/>
            <person name="Singh R.S."/>
            <person name="Sirot L."/>
            <person name="Sirota M."/>
            <person name="Sisneros N.B."/>
            <person name="Smith C.D."/>
            <person name="Smith T.F."/>
            <person name="Spieth J."/>
            <person name="Stage D.E."/>
            <person name="Stark A."/>
            <person name="Stephan W."/>
            <person name="Strausberg R.L."/>
            <person name="Strempel S."/>
            <person name="Sturgill D."/>
            <person name="Sutton G."/>
            <person name="Sutton G.G."/>
            <person name="Tao W."/>
            <person name="Teichmann S."/>
            <person name="Tobari Y.N."/>
            <person name="Tomimura Y."/>
            <person name="Tsolas J.M."/>
            <person name="Valente V.L."/>
            <person name="Venter E."/>
            <person name="Venter J.C."/>
            <person name="Vicario S."/>
            <person name="Vieira F.G."/>
            <person name="Vilella A.J."/>
            <person name="Villasante A."/>
            <person name="Walenz B."/>
            <person name="Wang J."/>
            <person name="Wasserman M."/>
            <person name="Watts T."/>
            <person name="Wilson D."/>
            <person name="Wilson R.K."/>
            <person name="Wing R.A."/>
            <person name="Wolfner M.F."/>
            <person name="Wong A."/>
            <person name="Wong G.K."/>
            <person name="Wu C.I."/>
            <person name="Wu G."/>
            <person name="Yamamoto D."/>
            <person name="Yang H.P."/>
            <person name="Yang S.P."/>
            <person name="Yorke J.A."/>
            <person name="Yoshida K."/>
            <person name="Zdobnov E."/>
            <person name="Zhang P."/>
            <person name="Zhang Y."/>
            <person name="Zimin A.V."/>
            <person name="Baldwin J."/>
            <person name="Abdouelleil A."/>
            <person name="Abdulkadir J."/>
            <person name="Abebe A."/>
            <person name="Abera B."/>
            <person name="Abreu J."/>
            <person name="Acer S.C."/>
            <person name="Aftuck L."/>
            <person name="Alexander A."/>
            <person name="An P."/>
            <person name="Anderson E."/>
            <person name="Anderson S."/>
            <person name="Arachi H."/>
            <person name="Azer M."/>
            <person name="Bachantsang P."/>
            <person name="Barry A."/>
            <person name="Bayul T."/>
            <person name="Berlin A."/>
            <person name="Bessette D."/>
            <person name="Bloom T."/>
            <person name="Blye J."/>
            <person name="Boguslavskiy L."/>
            <person name="Bonnet C."/>
            <person name="Boukhgalter B."/>
            <person name="Bourzgui I."/>
            <person name="Brown A."/>
            <person name="Cahill P."/>
            <person name="Channer S."/>
            <person name="Cheshatsang Y."/>
            <person name="Chuda L."/>
            <person name="Citroen M."/>
            <person name="Collymore A."/>
            <person name="Cooke P."/>
            <person name="Costello M."/>
            <person name="D'Aco K."/>
            <person name="Daza R."/>
            <person name="De Haan G."/>
            <person name="DeGray S."/>
            <person name="DeMaso C."/>
            <person name="Dhargay N."/>
            <person name="Dooley K."/>
            <person name="Dooley E."/>
            <person name="Doricent M."/>
            <person name="Dorje P."/>
            <person name="Dorjee K."/>
            <person name="Dupes A."/>
            <person name="Elong R."/>
            <person name="Falk J."/>
            <person name="Farina A."/>
            <person name="Faro S."/>
            <person name="Ferguson D."/>
            <person name="Fisher S."/>
            <person name="Foley C.D."/>
            <person name="Franke A."/>
            <person name="Friedrich D."/>
            <person name="Gadbois L."/>
            <person name="Gearin G."/>
            <person name="Gearin C.R."/>
            <person name="Giannoukos G."/>
            <person name="Goode T."/>
            <person name="Graham J."/>
            <person name="Grandbois E."/>
            <person name="Grewal S."/>
            <person name="Gyaltsen K."/>
            <person name="Hafez N."/>
            <person name="Hagos B."/>
            <person name="Hall J."/>
            <person name="Henson C."/>
            <person name="Hollinger A."/>
            <person name="Honan T."/>
            <person name="Huard M.D."/>
            <person name="Hughes L."/>
            <person name="Hurhula B."/>
            <person name="Husby M.E."/>
            <person name="Kamat A."/>
            <person name="Kanga B."/>
            <person name="Kashin S."/>
            <person name="Khazanovich D."/>
            <person name="Kisner P."/>
            <person name="Lance K."/>
            <person name="Lara M."/>
            <person name="Lee W."/>
            <person name="Lennon N."/>
            <person name="Letendre F."/>
            <person name="LeVine R."/>
            <person name="Lipovsky A."/>
            <person name="Liu X."/>
            <person name="Liu J."/>
            <person name="Liu S."/>
            <person name="Lokyitsang T."/>
            <person name="Lokyitsang Y."/>
            <person name="Lubonja R."/>
            <person name="Lui A."/>
            <person name="MacDonald P."/>
            <person name="Magnisalis V."/>
            <person name="Maru K."/>
            <person name="Matthews C."/>
            <person name="McCusker W."/>
            <person name="McDonough S."/>
            <person name="Mehta T."/>
            <person name="Meldrim J."/>
            <person name="Meneus L."/>
            <person name="Mihai O."/>
            <person name="Mihalev A."/>
            <person name="Mihova T."/>
            <person name="Mittelman R."/>
            <person name="Mlenga V."/>
            <person name="Montmayeur A."/>
            <person name="Mulrain L."/>
            <person name="Navidi A."/>
            <person name="Naylor J."/>
            <person name="Negash T."/>
            <person name="Nguyen T."/>
            <person name="Nguyen N."/>
            <person name="Nicol R."/>
            <person name="Norbu C."/>
            <person name="Norbu N."/>
            <person name="Novod N."/>
            <person name="O'Neill B."/>
            <person name="Osman S."/>
            <person name="Markiewicz E."/>
            <person name="Oyono O.L."/>
            <person name="Patti C."/>
            <person name="Phunkhang P."/>
            <person name="Pierre F."/>
            <person name="Priest M."/>
            <person name="Raghuraman S."/>
            <person name="Rege F."/>
            <person name="Reyes R."/>
            <person name="Rise C."/>
            <person name="Rogov P."/>
            <person name="Ross K."/>
            <person name="Ryan E."/>
            <person name="Settipalli S."/>
            <person name="Shea T."/>
            <person name="Sherpa N."/>
            <person name="Shi L."/>
            <person name="Shih D."/>
            <person name="Sparrow T."/>
            <person name="Spaulding J."/>
            <person name="Stalker J."/>
            <person name="Stange-Thomann N."/>
            <person name="Stavropoulos S."/>
            <person name="Stone C."/>
            <person name="Strader C."/>
            <person name="Tesfaye S."/>
            <person name="Thomson T."/>
            <person name="Thoulutsang Y."/>
            <person name="Thoulutsang D."/>
            <person name="Topham K."/>
            <person name="Topping I."/>
            <person name="Tsamla T."/>
            <person name="Vassiliev H."/>
            <person name="Vo A."/>
            <person name="Wangchuk T."/>
            <person name="Wangdi T."/>
            <person name="Weiand M."/>
            <person name="Wilkinson J."/>
            <person name="Wilson A."/>
            <person name="Yadav S."/>
            <person name="Young G."/>
            <person name="Yu Q."/>
            <person name="Zembek L."/>
            <person name="Zhong D."/>
            <person name="Zimmer A."/>
            <person name="Zwirko Z."/>
            <person name="Jaffe D.B."/>
            <person name="Alvarez P."/>
            <person name="Brockman W."/>
            <person name="Butler J."/>
            <person name="Chin C."/>
            <person name="Gnerre S."/>
            <person name="Grabherr M."/>
            <person name="Kleber M."/>
            <person name="Mauceli E."/>
            <person name="MacCallum I."/>
        </authorList>
    </citation>
    <scope>NUCLEOTIDE SEQUENCE [LARGE SCALE GENOMIC DNA]</scope>
    <source>
        <strain evidence="3">Tucson 15010-1051.87</strain>
    </source>
</reference>
<feature type="transmembrane region" description="Helical" evidence="1">
    <location>
        <begin position="21"/>
        <end position="42"/>
    </location>
</feature>
<dbReference type="SUPFAM" id="SSF81518">
    <property type="entry name" value="Subunit XI (6.4 kDa protein) of cytochrome bc1 complex (Ubiquinol-cytochrome c reductase)"/>
    <property type="match status" value="1"/>
</dbReference>
<evidence type="ECO:0000313" key="3">
    <source>
        <dbReference type="Proteomes" id="UP000008792"/>
    </source>
</evidence>
<name>A0A0Q9WHH6_DROVI</name>
<dbReference type="PANTHER" id="PTHR15420">
    <property type="entry name" value="UBIQUINOL-CYTOCHROME C REDUCTASE COMPLEX 6.4 KD PROTEIN"/>
    <property type="match status" value="1"/>
</dbReference>
<organism evidence="2 3">
    <name type="scientific">Drosophila virilis</name>
    <name type="common">Fruit fly</name>
    <dbReference type="NCBI Taxonomy" id="7244"/>
    <lineage>
        <taxon>Eukaryota</taxon>
        <taxon>Metazoa</taxon>
        <taxon>Ecdysozoa</taxon>
        <taxon>Arthropoda</taxon>
        <taxon>Hexapoda</taxon>
        <taxon>Insecta</taxon>
        <taxon>Pterygota</taxon>
        <taxon>Neoptera</taxon>
        <taxon>Endopterygota</taxon>
        <taxon>Diptera</taxon>
        <taxon>Brachycera</taxon>
        <taxon>Muscomorpha</taxon>
        <taxon>Ephydroidea</taxon>
        <taxon>Drosophilidae</taxon>
        <taxon>Drosophila</taxon>
    </lineage>
</organism>
<gene>
    <name evidence="2" type="primary">Dvir\GJ26956</name>
    <name evidence="2" type="ORF">Dvir_GJ26956</name>
</gene>
<proteinExistence type="predicted"/>
<dbReference type="GO" id="GO:0006122">
    <property type="term" value="P:mitochondrial electron transport, ubiquinol to cytochrome c"/>
    <property type="evidence" value="ECO:0007669"/>
    <property type="project" value="InterPro"/>
</dbReference>
<dbReference type="OrthoDB" id="15743at2759"/>
<protein>
    <submittedName>
        <fullName evidence="2">Uncharacterized protein</fullName>
    </submittedName>
</protein>
<dbReference type="Proteomes" id="UP000008792">
    <property type="component" value="Unassembled WGS sequence"/>
</dbReference>
<dbReference type="Pfam" id="PF08997">
    <property type="entry name" value="UCR_6-4kD"/>
    <property type="match status" value="1"/>
</dbReference>
<dbReference type="FunCoup" id="A0A0Q9WHH6">
    <property type="interactions" value="164"/>
</dbReference>
<dbReference type="Gene3D" id="1.20.5.220">
    <property type="match status" value="1"/>
</dbReference>
<dbReference type="GO" id="GO:0005743">
    <property type="term" value="C:mitochondrial inner membrane"/>
    <property type="evidence" value="ECO:0007669"/>
    <property type="project" value="TreeGrafter"/>
</dbReference>
<keyword evidence="1" id="KW-0812">Transmembrane</keyword>
<dbReference type="AlphaFoldDB" id="A0A0Q9WHH6"/>
<keyword evidence="1" id="KW-0472">Membrane</keyword>
<keyword evidence="3" id="KW-1185">Reference proteome</keyword>
<dbReference type="InterPro" id="IPR029027">
    <property type="entry name" value="Single_a-helix_sf"/>
</dbReference>
<dbReference type="EMBL" id="CH940647">
    <property type="protein sequence ID" value="KRF83914.1"/>
    <property type="molecule type" value="Genomic_DNA"/>
</dbReference>
<evidence type="ECO:0000313" key="2">
    <source>
        <dbReference type="EMBL" id="KRF83914.1"/>
    </source>
</evidence>
<evidence type="ECO:0000256" key="1">
    <source>
        <dbReference type="SAM" id="Phobius"/>
    </source>
</evidence>
<dbReference type="PANTHER" id="PTHR15420:SF2">
    <property type="entry name" value="CYTOCHROME B-C1 COMPLEX SUBUNIT 10"/>
    <property type="match status" value="1"/>
</dbReference>
<sequence length="65" mass="7416">MDHVKKFLCSIKPTKGQQEMAKAFIPSAGCFGMAGVLALIYFTDWRLITNYIPLYNTKYPKPETK</sequence>
<dbReference type="KEGG" id="dvi:26531726"/>
<accession>A0A0Q9WHH6</accession>
<dbReference type="InParanoid" id="A0A0Q9WHH6"/>